<dbReference type="Proteomes" id="UP000033772">
    <property type="component" value="Unassembled WGS sequence"/>
</dbReference>
<feature type="region of interest" description="Disordered" evidence="1">
    <location>
        <begin position="1"/>
        <end position="23"/>
    </location>
</feature>
<organism evidence="2 3">
    <name type="scientific">Nocardioides luteus</name>
    <dbReference type="NCBI Taxonomy" id="1844"/>
    <lineage>
        <taxon>Bacteria</taxon>
        <taxon>Bacillati</taxon>
        <taxon>Actinomycetota</taxon>
        <taxon>Actinomycetes</taxon>
        <taxon>Propionibacteriales</taxon>
        <taxon>Nocardioidaceae</taxon>
        <taxon>Nocardioides</taxon>
    </lineage>
</organism>
<dbReference type="RefSeq" id="WP_045548558.1">
    <property type="nucleotide sequence ID" value="NZ_JZDQ02000016.1"/>
</dbReference>
<gene>
    <name evidence="2" type="ORF">UG56_012650</name>
</gene>
<reference evidence="2" key="1">
    <citation type="submission" date="2016-10" db="EMBL/GenBank/DDBJ databases">
        <title>Draft Genome Sequence of Nocardioides luteus Strain BAFB, an Alkane-Degrading Bacterium Isolated from JP-7 Polluted Soil.</title>
        <authorList>
            <person name="Brown L."/>
            <person name="Ruiz O.N."/>
            <person name="Gunasekera T."/>
        </authorList>
    </citation>
    <scope>NUCLEOTIDE SEQUENCE [LARGE SCALE GENOMIC DNA]</scope>
    <source>
        <strain evidence="2">BAFB</strain>
    </source>
</reference>
<evidence type="ECO:0000313" key="3">
    <source>
        <dbReference type="Proteomes" id="UP000033772"/>
    </source>
</evidence>
<name>A0A1J4N6R0_9ACTN</name>
<comment type="caution">
    <text evidence="2">The sequence shown here is derived from an EMBL/GenBank/DDBJ whole genome shotgun (WGS) entry which is preliminary data.</text>
</comment>
<proteinExistence type="predicted"/>
<dbReference type="OrthoDB" id="3786796at2"/>
<sequence length="78" mass="8836">MAVENERPDLAIPAPRPEGDSVSPDLLEAELFGLEETLNILRDEFTSVAPGERAHVARHMRETRVRIAQIRIRLLHGR</sequence>
<dbReference type="EMBL" id="JZDQ02000016">
    <property type="protein sequence ID" value="OIJ26336.1"/>
    <property type="molecule type" value="Genomic_DNA"/>
</dbReference>
<dbReference type="STRING" id="1844.UG56_012650"/>
<accession>A0A1J4N6R0</accession>
<evidence type="ECO:0000313" key="2">
    <source>
        <dbReference type="EMBL" id="OIJ26336.1"/>
    </source>
</evidence>
<protein>
    <submittedName>
        <fullName evidence="2">Uncharacterized protein</fullName>
    </submittedName>
</protein>
<evidence type="ECO:0000256" key="1">
    <source>
        <dbReference type="SAM" id="MobiDB-lite"/>
    </source>
</evidence>
<dbReference type="AlphaFoldDB" id="A0A1J4N6R0"/>
<keyword evidence="3" id="KW-1185">Reference proteome</keyword>